<proteinExistence type="inferred from homology"/>
<dbReference type="Pfam" id="PF00933">
    <property type="entry name" value="Glyco_hydro_3"/>
    <property type="match status" value="1"/>
</dbReference>
<comment type="caution">
    <text evidence="8">The sequence shown here is derived from an EMBL/GenBank/DDBJ whole genome shotgun (WGS) entry which is preliminary data.</text>
</comment>
<keyword evidence="6" id="KW-0326">Glycosidase</keyword>
<comment type="catalytic activity">
    <reaction evidence="1">
        <text>Hydrolysis of terminal, non-reducing beta-D-glucosyl residues with release of beta-D-glucose.</text>
        <dbReference type="EC" id="3.2.1.21"/>
    </reaction>
</comment>
<dbReference type="GO" id="GO:0009251">
    <property type="term" value="P:glucan catabolic process"/>
    <property type="evidence" value="ECO:0007669"/>
    <property type="project" value="TreeGrafter"/>
</dbReference>
<dbReference type="Gene3D" id="3.20.20.300">
    <property type="entry name" value="Glycoside hydrolase, family 3, N-terminal domain"/>
    <property type="match status" value="1"/>
</dbReference>
<evidence type="ECO:0000313" key="9">
    <source>
        <dbReference type="Proteomes" id="UP001146120"/>
    </source>
</evidence>
<dbReference type="PANTHER" id="PTHR30620:SF16">
    <property type="entry name" value="LYSOSOMAL BETA GLUCOSIDASE"/>
    <property type="match status" value="1"/>
</dbReference>
<comment type="similarity">
    <text evidence="2">Belongs to the glycosyl hydrolase 3 family.</text>
</comment>
<keyword evidence="4" id="KW-0732">Signal</keyword>
<evidence type="ECO:0000256" key="6">
    <source>
        <dbReference type="ARBA" id="ARBA00023295"/>
    </source>
</evidence>
<reference evidence="8" key="1">
    <citation type="submission" date="2022-11" db="EMBL/GenBank/DDBJ databases">
        <authorList>
            <person name="Morgan W.R."/>
            <person name="Tartar A."/>
        </authorList>
    </citation>
    <scope>NUCLEOTIDE SEQUENCE</scope>
    <source>
        <strain evidence="8">ARSEF 373</strain>
    </source>
</reference>
<evidence type="ECO:0000259" key="7">
    <source>
        <dbReference type="Pfam" id="PF00933"/>
    </source>
</evidence>
<dbReference type="AlphaFoldDB" id="A0AAV2Z4Q7"/>
<dbReference type="InterPro" id="IPR051915">
    <property type="entry name" value="Cellulose_Degrad_GH3"/>
</dbReference>
<evidence type="ECO:0000256" key="3">
    <source>
        <dbReference type="ARBA" id="ARBA00012744"/>
    </source>
</evidence>
<evidence type="ECO:0000313" key="8">
    <source>
        <dbReference type="EMBL" id="DBA00344.1"/>
    </source>
</evidence>
<name>A0AAV2Z4Q7_9STRA</name>
<keyword evidence="9" id="KW-1185">Reference proteome</keyword>
<reference evidence="8" key="2">
    <citation type="journal article" date="2023" name="Microbiol Resour">
        <title>Decontamination and Annotation of the Draft Genome Sequence of the Oomycete Lagenidium giganteum ARSEF 373.</title>
        <authorList>
            <person name="Morgan W.R."/>
            <person name="Tartar A."/>
        </authorList>
    </citation>
    <scope>NUCLEOTIDE SEQUENCE</scope>
    <source>
        <strain evidence="8">ARSEF 373</strain>
    </source>
</reference>
<keyword evidence="5" id="KW-0378">Hydrolase</keyword>
<dbReference type="SUPFAM" id="SSF51445">
    <property type="entry name" value="(Trans)glycosidases"/>
    <property type="match status" value="1"/>
</dbReference>
<evidence type="ECO:0000256" key="4">
    <source>
        <dbReference type="ARBA" id="ARBA00022729"/>
    </source>
</evidence>
<sequence length="415" mass="45515">MLMTMDEVIGQMTQINIDSILNTDNGTLDEAKLRTFAKHKVGSYLNSPFAGGDKNGKYGWTAEEWRKVITRIQEISMEENGGHPIIYGLDSVHGAGYVTNAVIFGQQINGGATFNPDLVYEMGRITGRDTVAAGVSWAFAPILEISQNPLWARTFETFGEDPYLVSVMGDAVVRGIQSNNGTAACMKHFIGYSKTPTGHDKDGVTLSDFDLLNYFVPPFMAAVKAGVMSAMESYNSINGVPVVSSPKILRDLVRKDMGFEGVVVTDWAEINSLNDFHRVAKSKAEAVRMALTQTSLDMSMVPYEASFIDNAKKMLSNHTEYEERLRESVRRIIKMKLKLGLYDTPVPGAQHVDEDWSVFNPDIGNGFHRIAEDGDFIVAFKPETDCKVYEGNGANGPLCAGFKVETGEVGFALGA</sequence>
<dbReference type="EMBL" id="DAKRPA010000065">
    <property type="protein sequence ID" value="DBA00344.1"/>
    <property type="molecule type" value="Genomic_DNA"/>
</dbReference>
<dbReference type="GO" id="GO:0008422">
    <property type="term" value="F:beta-glucosidase activity"/>
    <property type="evidence" value="ECO:0007669"/>
    <property type="project" value="UniProtKB-EC"/>
</dbReference>
<gene>
    <name evidence="8" type="ORF">N0F65_000529</name>
</gene>
<evidence type="ECO:0000256" key="1">
    <source>
        <dbReference type="ARBA" id="ARBA00000448"/>
    </source>
</evidence>
<feature type="domain" description="Glycoside hydrolase family 3 N-terminal" evidence="7">
    <location>
        <begin position="4"/>
        <end position="334"/>
    </location>
</feature>
<protein>
    <recommendedName>
        <fullName evidence="3">beta-glucosidase</fullName>
        <ecNumber evidence="3">3.2.1.21</ecNumber>
    </recommendedName>
</protein>
<evidence type="ECO:0000256" key="2">
    <source>
        <dbReference type="ARBA" id="ARBA00005336"/>
    </source>
</evidence>
<dbReference type="Proteomes" id="UP001146120">
    <property type="component" value="Unassembled WGS sequence"/>
</dbReference>
<dbReference type="PRINTS" id="PR00133">
    <property type="entry name" value="GLHYDRLASE3"/>
</dbReference>
<dbReference type="EC" id="3.2.1.21" evidence="3"/>
<dbReference type="InterPro" id="IPR017853">
    <property type="entry name" value="GH"/>
</dbReference>
<evidence type="ECO:0000256" key="5">
    <source>
        <dbReference type="ARBA" id="ARBA00022801"/>
    </source>
</evidence>
<organism evidence="8 9">
    <name type="scientific">Lagenidium giganteum</name>
    <dbReference type="NCBI Taxonomy" id="4803"/>
    <lineage>
        <taxon>Eukaryota</taxon>
        <taxon>Sar</taxon>
        <taxon>Stramenopiles</taxon>
        <taxon>Oomycota</taxon>
        <taxon>Peronosporomycetes</taxon>
        <taxon>Pythiales</taxon>
        <taxon>Pythiaceae</taxon>
    </lineage>
</organism>
<dbReference type="InterPro" id="IPR001764">
    <property type="entry name" value="Glyco_hydro_3_N"/>
</dbReference>
<accession>A0AAV2Z4Q7</accession>
<dbReference type="InterPro" id="IPR036962">
    <property type="entry name" value="Glyco_hydro_3_N_sf"/>
</dbReference>
<dbReference type="FunFam" id="3.20.20.300:FF:000007">
    <property type="entry name" value="Lysosomal beta glucosidase"/>
    <property type="match status" value="1"/>
</dbReference>
<dbReference type="PANTHER" id="PTHR30620">
    <property type="entry name" value="PERIPLASMIC BETA-GLUCOSIDASE-RELATED"/>
    <property type="match status" value="1"/>
</dbReference>